<gene>
    <name evidence="2" type="ORF">SAMN04488063_0060</name>
</gene>
<keyword evidence="1" id="KW-0812">Transmembrane</keyword>
<sequence>MAHPHTDLLIGTVSLLRPLHGTAAPGPVPHWVVLLVAVPALWLFIGGAVLAADRLLGRLGM</sequence>
<protein>
    <submittedName>
        <fullName evidence="2">Uncharacterized protein</fullName>
    </submittedName>
</protein>
<keyword evidence="1" id="KW-0472">Membrane</keyword>
<evidence type="ECO:0000313" key="3">
    <source>
        <dbReference type="Proteomes" id="UP000198876"/>
    </source>
</evidence>
<feature type="transmembrane region" description="Helical" evidence="1">
    <location>
        <begin position="31"/>
        <end position="52"/>
    </location>
</feature>
<reference evidence="3" key="1">
    <citation type="submission" date="2016-10" db="EMBL/GenBank/DDBJ databases">
        <authorList>
            <person name="Varghese N."/>
            <person name="Submissions S."/>
        </authorList>
    </citation>
    <scope>NUCLEOTIDE SEQUENCE [LARGE SCALE GENOMIC DNA]</scope>
    <source>
        <strain evidence="3">CGMCC 1.7739</strain>
    </source>
</reference>
<dbReference type="EMBL" id="FOOQ01000011">
    <property type="protein sequence ID" value="SFH06363.1"/>
    <property type="molecule type" value="Genomic_DNA"/>
</dbReference>
<name>A0A1I2WYK1_9EURY</name>
<accession>A0A1I2WYK1</accession>
<evidence type="ECO:0000313" key="2">
    <source>
        <dbReference type="EMBL" id="SFH06363.1"/>
    </source>
</evidence>
<dbReference type="Proteomes" id="UP000198876">
    <property type="component" value="Unassembled WGS sequence"/>
</dbReference>
<keyword evidence="1" id="KW-1133">Transmembrane helix</keyword>
<keyword evidence="3" id="KW-1185">Reference proteome</keyword>
<organism evidence="2 3">
    <name type="scientific">Halopelagius inordinatus</name>
    <dbReference type="NCBI Taxonomy" id="553467"/>
    <lineage>
        <taxon>Archaea</taxon>
        <taxon>Methanobacteriati</taxon>
        <taxon>Methanobacteriota</taxon>
        <taxon>Stenosarchaea group</taxon>
        <taxon>Halobacteria</taxon>
        <taxon>Halobacteriales</taxon>
        <taxon>Haloferacaceae</taxon>
    </lineage>
</organism>
<dbReference type="AlphaFoldDB" id="A0A1I2WYK1"/>
<evidence type="ECO:0000256" key="1">
    <source>
        <dbReference type="SAM" id="Phobius"/>
    </source>
</evidence>
<proteinExistence type="predicted"/>